<name>A0A2G8KVG7_STIJA</name>
<keyword evidence="2" id="KW-1185">Reference proteome</keyword>
<evidence type="ECO:0000313" key="2">
    <source>
        <dbReference type="Proteomes" id="UP000230750"/>
    </source>
</evidence>
<proteinExistence type="predicted"/>
<protein>
    <recommendedName>
        <fullName evidence="3">Reverse transcriptase</fullName>
    </recommendedName>
</protein>
<sequence>MDCRLPSQLYHRGHATVIETALGRDADVDPALRDAVSDAVSDTQVRTVDEAVQRINEAQDQSLNNLREQGNWNQLFHLQDADTKWQATIRGMSEQCFSFAIRSLNNQLPVASVLCKVWNCSVSAQCGACLASRELCNAPEQTLHHVLSSCQVSLSLKHRYTWRHDNILFALRDLYTLTLGPAWDIAIDATRDGNTIVYDQHTSTIPPDILPTTCRPDLTAIDRVQRKIHIMELTCPWDSAESFNNAQERKSDRYGH</sequence>
<gene>
    <name evidence="1" type="ORF">BSL78_11079</name>
</gene>
<accession>A0A2G8KVG7</accession>
<organism evidence="1 2">
    <name type="scientific">Stichopus japonicus</name>
    <name type="common">Sea cucumber</name>
    <dbReference type="NCBI Taxonomy" id="307972"/>
    <lineage>
        <taxon>Eukaryota</taxon>
        <taxon>Metazoa</taxon>
        <taxon>Echinodermata</taxon>
        <taxon>Eleutherozoa</taxon>
        <taxon>Echinozoa</taxon>
        <taxon>Holothuroidea</taxon>
        <taxon>Aspidochirotacea</taxon>
        <taxon>Aspidochirotida</taxon>
        <taxon>Stichopodidae</taxon>
        <taxon>Apostichopus</taxon>
    </lineage>
</organism>
<evidence type="ECO:0008006" key="3">
    <source>
        <dbReference type="Google" id="ProtNLM"/>
    </source>
</evidence>
<evidence type="ECO:0000313" key="1">
    <source>
        <dbReference type="EMBL" id="PIK52006.1"/>
    </source>
</evidence>
<dbReference type="Proteomes" id="UP000230750">
    <property type="component" value="Unassembled WGS sequence"/>
</dbReference>
<reference evidence="1 2" key="1">
    <citation type="journal article" date="2017" name="PLoS Biol.">
        <title>The sea cucumber genome provides insights into morphological evolution and visceral regeneration.</title>
        <authorList>
            <person name="Zhang X."/>
            <person name="Sun L."/>
            <person name="Yuan J."/>
            <person name="Sun Y."/>
            <person name="Gao Y."/>
            <person name="Zhang L."/>
            <person name="Li S."/>
            <person name="Dai H."/>
            <person name="Hamel J.F."/>
            <person name="Liu C."/>
            <person name="Yu Y."/>
            <person name="Liu S."/>
            <person name="Lin W."/>
            <person name="Guo K."/>
            <person name="Jin S."/>
            <person name="Xu P."/>
            <person name="Storey K.B."/>
            <person name="Huan P."/>
            <person name="Zhang T."/>
            <person name="Zhou Y."/>
            <person name="Zhang J."/>
            <person name="Lin C."/>
            <person name="Li X."/>
            <person name="Xing L."/>
            <person name="Huo D."/>
            <person name="Sun M."/>
            <person name="Wang L."/>
            <person name="Mercier A."/>
            <person name="Li F."/>
            <person name="Yang H."/>
            <person name="Xiang J."/>
        </authorList>
    </citation>
    <scope>NUCLEOTIDE SEQUENCE [LARGE SCALE GENOMIC DNA]</scope>
    <source>
        <strain evidence="1">Shaxun</strain>
        <tissue evidence="1">Muscle</tissue>
    </source>
</reference>
<dbReference type="AlphaFoldDB" id="A0A2G8KVG7"/>
<comment type="caution">
    <text evidence="1">The sequence shown here is derived from an EMBL/GenBank/DDBJ whole genome shotgun (WGS) entry which is preliminary data.</text>
</comment>
<dbReference type="EMBL" id="MRZV01000346">
    <property type="protein sequence ID" value="PIK52006.1"/>
    <property type="molecule type" value="Genomic_DNA"/>
</dbReference>